<dbReference type="PANTHER" id="PTHR34989:SF1">
    <property type="entry name" value="PROTEIN HDED"/>
    <property type="match status" value="1"/>
</dbReference>
<feature type="transmembrane region" description="Helical" evidence="1">
    <location>
        <begin position="7"/>
        <end position="25"/>
    </location>
</feature>
<dbReference type="AlphaFoldDB" id="C6LBD7"/>
<dbReference type="Proteomes" id="UP000005561">
    <property type="component" value="Unassembled WGS sequence"/>
</dbReference>
<evidence type="ECO:0000313" key="3">
    <source>
        <dbReference type="Proteomes" id="UP000005561"/>
    </source>
</evidence>
<dbReference type="GO" id="GO:0005886">
    <property type="term" value="C:plasma membrane"/>
    <property type="evidence" value="ECO:0007669"/>
    <property type="project" value="TreeGrafter"/>
</dbReference>
<dbReference type="RefSeq" id="WP_006860729.1">
    <property type="nucleotide sequence ID" value="NZ_ACCL02000003.1"/>
</dbReference>
<keyword evidence="1" id="KW-1133">Transmembrane helix</keyword>
<accession>C6LBD7</accession>
<dbReference type="EMBL" id="ACCL02000003">
    <property type="protein sequence ID" value="EET62268.1"/>
    <property type="molecule type" value="Genomic_DNA"/>
</dbReference>
<protein>
    <recommendedName>
        <fullName evidence="4">DUF308 domain-containing protein</fullName>
    </recommendedName>
</protein>
<evidence type="ECO:0000256" key="1">
    <source>
        <dbReference type="SAM" id="Phobius"/>
    </source>
</evidence>
<dbReference type="OrthoDB" id="1938551at2"/>
<dbReference type="Pfam" id="PF03729">
    <property type="entry name" value="DUF308"/>
    <property type="match status" value="2"/>
</dbReference>
<reference evidence="2" key="1">
    <citation type="submission" date="2009-07" db="EMBL/GenBank/DDBJ databases">
        <authorList>
            <person name="Weinstock G."/>
            <person name="Sodergren E."/>
            <person name="Clifton S."/>
            <person name="Fulton L."/>
            <person name="Fulton B."/>
            <person name="Courtney L."/>
            <person name="Fronick C."/>
            <person name="Harrison M."/>
            <person name="Strong C."/>
            <person name="Farmer C."/>
            <person name="Delahaunty K."/>
            <person name="Markovic C."/>
            <person name="Hall O."/>
            <person name="Minx P."/>
            <person name="Tomlinson C."/>
            <person name="Mitreva M."/>
            <person name="Nelson J."/>
            <person name="Hou S."/>
            <person name="Wollam A."/>
            <person name="Pepin K.H."/>
            <person name="Johnson M."/>
            <person name="Bhonagiri V."/>
            <person name="Nash W.E."/>
            <person name="Warren W."/>
            <person name="Chinwalla A."/>
            <person name="Mardis E.R."/>
            <person name="Wilson R.K."/>
        </authorList>
    </citation>
    <scope>NUCLEOTIDE SEQUENCE [LARGE SCALE GENOMIC DNA]</scope>
    <source>
        <strain evidence="2">DSM 14469</strain>
    </source>
</reference>
<comment type="caution">
    <text evidence="2">The sequence shown here is derived from an EMBL/GenBank/DDBJ whole genome shotgun (WGS) entry which is preliminary data.</text>
</comment>
<dbReference type="eggNOG" id="COG3247">
    <property type="taxonomic scope" value="Bacteria"/>
</dbReference>
<dbReference type="InterPro" id="IPR052712">
    <property type="entry name" value="Acid_resist_chaperone_HdeD"/>
</dbReference>
<feature type="transmembrane region" description="Helical" evidence="1">
    <location>
        <begin position="65"/>
        <end position="84"/>
    </location>
</feature>
<keyword evidence="3" id="KW-1185">Reference proteome</keyword>
<evidence type="ECO:0000313" key="2">
    <source>
        <dbReference type="EMBL" id="EET62268.1"/>
    </source>
</evidence>
<feature type="transmembrane region" description="Helical" evidence="1">
    <location>
        <begin position="31"/>
        <end position="53"/>
    </location>
</feature>
<organism evidence="2 3">
    <name type="scientific">Marvinbryantia formatexigens DSM 14469</name>
    <dbReference type="NCBI Taxonomy" id="478749"/>
    <lineage>
        <taxon>Bacteria</taxon>
        <taxon>Bacillati</taxon>
        <taxon>Bacillota</taxon>
        <taxon>Clostridia</taxon>
        <taxon>Lachnospirales</taxon>
        <taxon>Lachnospiraceae</taxon>
        <taxon>Marvinbryantia</taxon>
    </lineage>
</organism>
<evidence type="ECO:0008006" key="4">
    <source>
        <dbReference type="Google" id="ProtNLM"/>
    </source>
</evidence>
<name>C6LBD7_9FIRM</name>
<dbReference type="InterPro" id="IPR005325">
    <property type="entry name" value="DUF308_memb"/>
</dbReference>
<gene>
    <name evidence="2" type="ORF">BRYFOR_05932</name>
</gene>
<keyword evidence="1" id="KW-0812">Transmembrane</keyword>
<dbReference type="STRING" id="168384.SAMN05660368_01395"/>
<feature type="transmembrane region" description="Helical" evidence="1">
    <location>
        <begin position="122"/>
        <end position="143"/>
    </location>
</feature>
<dbReference type="PANTHER" id="PTHR34989">
    <property type="entry name" value="PROTEIN HDED"/>
    <property type="match status" value="1"/>
</dbReference>
<feature type="transmembrane region" description="Helical" evidence="1">
    <location>
        <begin position="90"/>
        <end position="110"/>
    </location>
</feature>
<feature type="transmembrane region" description="Helical" evidence="1">
    <location>
        <begin position="149"/>
        <end position="171"/>
    </location>
</feature>
<proteinExistence type="predicted"/>
<keyword evidence="1" id="KW-0472">Membrane</keyword>
<sequence>MRRRIDWLQLIIGILLVIFGVYMLINPGRTLRWVIILYGVLAVITGISDIVYYVKAERYTGFGPVVSLISGIFSIMAGVMLLVYPDAGKWVLIMLIPIWFIAHCVSRVAHLNTVRYVINRSYYHFSLVMNIIGIVLGCMMIIWPSILLFSAGVLIGIYMIIQGIDSIVTALNENEYY</sequence>